<dbReference type="GO" id="GO:0008270">
    <property type="term" value="F:zinc ion binding"/>
    <property type="evidence" value="ECO:0007669"/>
    <property type="project" value="InterPro"/>
</dbReference>
<accession>A0A5Q4BQ02</accession>
<evidence type="ECO:0000256" key="2">
    <source>
        <dbReference type="ARBA" id="ARBA00022833"/>
    </source>
</evidence>
<dbReference type="EMBL" id="PUHP01000574">
    <property type="protein sequence ID" value="TQN69090.1"/>
    <property type="molecule type" value="Genomic_DNA"/>
</dbReference>
<protein>
    <submittedName>
        <fullName evidence="5">Sorbitol dehydrogenase</fullName>
    </submittedName>
</protein>
<dbReference type="AlphaFoldDB" id="A0A5Q4BQ02"/>
<sequence length="126" mass="12955">MPEPGPDCVQIRVKAVGICHTDCHLIKGHHAVLVKRPITLGHEVSGVVAKAGANVAGYRPGGRVAVSLDARGFDFVGAQETTSSALKRVKKGGKVVVVGLAAEEMTISSIGLIERSISLVGSFGAS</sequence>
<evidence type="ECO:0000256" key="1">
    <source>
        <dbReference type="ARBA" id="ARBA00022723"/>
    </source>
</evidence>
<evidence type="ECO:0000313" key="5">
    <source>
        <dbReference type="EMBL" id="TQN69090.1"/>
    </source>
</evidence>
<keyword evidence="3" id="KW-0560">Oxidoreductase</keyword>
<evidence type="ECO:0000256" key="3">
    <source>
        <dbReference type="ARBA" id="ARBA00023002"/>
    </source>
</evidence>
<dbReference type="PANTHER" id="PTHR43401">
    <property type="entry name" value="L-THREONINE 3-DEHYDROGENASE"/>
    <property type="match status" value="1"/>
</dbReference>
<proteinExistence type="predicted"/>
<dbReference type="Proteomes" id="UP000326340">
    <property type="component" value="Unassembled WGS sequence"/>
</dbReference>
<dbReference type="Gene3D" id="3.40.50.720">
    <property type="entry name" value="NAD(P)-binding Rossmann-like Domain"/>
    <property type="match status" value="1"/>
</dbReference>
<name>A0A5Q4BQ02_9PEZI</name>
<dbReference type="PANTHER" id="PTHR43401:SF2">
    <property type="entry name" value="L-THREONINE 3-DEHYDROGENASE"/>
    <property type="match status" value="1"/>
</dbReference>
<keyword evidence="6" id="KW-1185">Reference proteome</keyword>
<dbReference type="PROSITE" id="PS00059">
    <property type="entry name" value="ADH_ZINC"/>
    <property type="match status" value="1"/>
</dbReference>
<dbReference type="OrthoDB" id="256333at2759"/>
<feature type="domain" description="Alcohol dehydrogenase-like N-terminal" evidence="4">
    <location>
        <begin position="5"/>
        <end position="108"/>
    </location>
</feature>
<organism evidence="5 6">
    <name type="scientific">Colletotrichum shisoi</name>
    <dbReference type="NCBI Taxonomy" id="2078593"/>
    <lineage>
        <taxon>Eukaryota</taxon>
        <taxon>Fungi</taxon>
        <taxon>Dikarya</taxon>
        <taxon>Ascomycota</taxon>
        <taxon>Pezizomycotina</taxon>
        <taxon>Sordariomycetes</taxon>
        <taxon>Hypocreomycetidae</taxon>
        <taxon>Glomerellales</taxon>
        <taxon>Glomerellaceae</taxon>
        <taxon>Colletotrichum</taxon>
        <taxon>Colletotrichum destructivum species complex</taxon>
    </lineage>
</organism>
<keyword evidence="1" id="KW-0479">Metal-binding</keyword>
<evidence type="ECO:0000313" key="6">
    <source>
        <dbReference type="Proteomes" id="UP000326340"/>
    </source>
</evidence>
<dbReference type="Pfam" id="PF08240">
    <property type="entry name" value="ADH_N"/>
    <property type="match status" value="1"/>
</dbReference>
<dbReference type="InterPro" id="IPR050129">
    <property type="entry name" value="Zn_alcohol_dh"/>
</dbReference>
<comment type="caution">
    <text evidence="5">The sequence shown here is derived from an EMBL/GenBank/DDBJ whole genome shotgun (WGS) entry which is preliminary data.</text>
</comment>
<keyword evidence="2" id="KW-0862">Zinc</keyword>
<evidence type="ECO:0000259" key="4">
    <source>
        <dbReference type="Pfam" id="PF08240"/>
    </source>
</evidence>
<dbReference type="Gene3D" id="3.90.180.10">
    <property type="entry name" value="Medium-chain alcohol dehydrogenases, catalytic domain"/>
    <property type="match status" value="1"/>
</dbReference>
<dbReference type="GO" id="GO:0016491">
    <property type="term" value="F:oxidoreductase activity"/>
    <property type="evidence" value="ECO:0007669"/>
    <property type="project" value="UniProtKB-KW"/>
</dbReference>
<dbReference type="SUPFAM" id="SSF50129">
    <property type="entry name" value="GroES-like"/>
    <property type="match status" value="1"/>
</dbReference>
<dbReference type="InterPro" id="IPR011032">
    <property type="entry name" value="GroES-like_sf"/>
</dbReference>
<gene>
    <name evidence="5" type="primary">SORD-1</name>
    <name evidence="5" type="ORF">CSHISOI_06363</name>
</gene>
<dbReference type="InterPro" id="IPR013154">
    <property type="entry name" value="ADH-like_N"/>
</dbReference>
<reference evidence="5 6" key="1">
    <citation type="journal article" date="2019" name="Sci. Rep.">
        <title>Colletotrichum shisoi sp. nov., an anthracnose pathogen of Perilla frutescens in Japan: molecular phylogenetic, morphological and genomic evidence.</title>
        <authorList>
            <person name="Gan P."/>
            <person name="Tsushima A."/>
            <person name="Hiroyama R."/>
            <person name="Narusaka M."/>
            <person name="Takano Y."/>
            <person name="Narusaka Y."/>
            <person name="Kawaradani M."/>
            <person name="Damm U."/>
            <person name="Shirasu K."/>
        </authorList>
    </citation>
    <scope>NUCLEOTIDE SEQUENCE [LARGE SCALE GENOMIC DNA]</scope>
    <source>
        <strain evidence="5 6">PG-2018a</strain>
    </source>
</reference>
<dbReference type="InterPro" id="IPR002328">
    <property type="entry name" value="ADH_Zn_CS"/>
</dbReference>